<organism evidence="1 2">
    <name type="scientific">Diploptera punctata</name>
    <name type="common">Pacific beetle cockroach</name>
    <dbReference type="NCBI Taxonomy" id="6984"/>
    <lineage>
        <taxon>Eukaryota</taxon>
        <taxon>Metazoa</taxon>
        <taxon>Ecdysozoa</taxon>
        <taxon>Arthropoda</taxon>
        <taxon>Hexapoda</taxon>
        <taxon>Insecta</taxon>
        <taxon>Pterygota</taxon>
        <taxon>Neoptera</taxon>
        <taxon>Polyneoptera</taxon>
        <taxon>Dictyoptera</taxon>
        <taxon>Blattodea</taxon>
        <taxon>Blaberoidea</taxon>
        <taxon>Blaberidae</taxon>
        <taxon>Diplopterinae</taxon>
        <taxon>Diploptera</taxon>
    </lineage>
</organism>
<gene>
    <name evidence="1" type="ORF">L9F63_010535</name>
</gene>
<dbReference type="Proteomes" id="UP001233999">
    <property type="component" value="Unassembled WGS sequence"/>
</dbReference>
<reference evidence="1" key="1">
    <citation type="journal article" date="2023" name="IScience">
        <title>Live-bearing cockroach genome reveals convergent evolutionary mechanisms linked to viviparity in insects and beyond.</title>
        <authorList>
            <person name="Fouks B."/>
            <person name="Harrison M.C."/>
            <person name="Mikhailova A.A."/>
            <person name="Marchal E."/>
            <person name="English S."/>
            <person name="Carruthers M."/>
            <person name="Jennings E.C."/>
            <person name="Chiamaka E.L."/>
            <person name="Frigard R.A."/>
            <person name="Pippel M."/>
            <person name="Attardo G.M."/>
            <person name="Benoit J.B."/>
            <person name="Bornberg-Bauer E."/>
            <person name="Tobe S.S."/>
        </authorList>
    </citation>
    <scope>NUCLEOTIDE SEQUENCE</scope>
    <source>
        <strain evidence="1">Stay&amp;Tobe</strain>
    </source>
</reference>
<sequence length="88" mass="10392">QYESYLYLTLLINLIRVGLMRRVTGKMGNSDMFLRRLHRIHHEHHLPYRYDNANSVSLHFYSDLYRLSQFGGSVLRAQNTISMHAPSI</sequence>
<dbReference type="EMBL" id="JASPKZ010000842">
    <property type="protein sequence ID" value="KAJ9598941.1"/>
    <property type="molecule type" value="Genomic_DNA"/>
</dbReference>
<comment type="caution">
    <text evidence="1">The sequence shown here is derived from an EMBL/GenBank/DDBJ whole genome shotgun (WGS) entry which is preliminary data.</text>
</comment>
<feature type="non-terminal residue" evidence="1">
    <location>
        <position position="88"/>
    </location>
</feature>
<proteinExistence type="predicted"/>
<evidence type="ECO:0000313" key="2">
    <source>
        <dbReference type="Proteomes" id="UP001233999"/>
    </source>
</evidence>
<protein>
    <recommendedName>
        <fullName evidence="3">Fatty acid hydroxylase</fullName>
    </recommendedName>
</protein>
<evidence type="ECO:0008006" key="3">
    <source>
        <dbReference type="Google" id="ProtNLM"/>
    </source>
</evidence>
<dbReference type="AlphaFoldDB" id="A0AAD8AH28"/>
<feature type="non-terminal residue" evidence="1">
    <location>
        <position position="1"/>
    </location>
</feature>
<evidence type="ECO:0000313" key="1">
    <source>
        <dbReference type="EMBL" id="KAJ9598941.1"/>
    </source>
</evidence>
<reference evidence="1" key="2">
    <citation type="submission" date="2023-05" db="EMBL/GenBank/DDBJ databases">
        <authorList>
            <person name="Fouks B."/>
        </authorList>
    </citation>
    <scope>NUCLEOTIDE SEQUENCE</scope>
    <source>
        <strain evidence="1">Stay&amp;Tobe</strain>
        <tissue evidence="1">Testes</tissue>
    </source>
</reference>
<name>A0AAD8AH28_DIPPU</name>
<keyword evidence="2" id="KW-1185">Reference proteome</keyword>
<accession>A0AAD8AH28</accession>